<dbReference type="Pfam" id="PF00072">
    <property type="entry name" value="Response_reg"/>
    <property type="match status" value="1"/>
</dbReference>
<dbReference type="SMART" id="SM00850">
    <property type="entry name" value="LytTR"/>
    <property type="match status" value="1"/>
</dbReference>
<dbReference type="EMBL" id="NIHS01000016">
    <property type="protein sequence ID" value="PLT72016.1"/>
    <property type="molecule type" value="Genomic_DNA"/>
</dbReference>
<dbReference type="EMBL" id="NIHT01000037">
    <property type="protein sequence ID" value="PLT71293.1"/>
    <property type="molecule type" value="Genomic_DNA"/>
</dbReference>
<accession>A0A2N5P808</accession>
<name>A0A2N5P808_MEDGN</name>
<dbReference type="Pfam" id="PF04397">
    <property type="entry name" value="LytTR"/>
    <property type="match status" value="1"/>
</dbReference>
<evidence type="ECO:0000256" key="1">
    <source>
        <dbReference type="ARBA" id="ARBA00018672"/>
    </source>
</evidence>
<comment type="function">
    <text evidence="2">May play the central regulatory role in sporulation. It may be an element of the effector pathway responsible for the activation of sporulation genes in response to nutritional stress. Spo0A may act in concert with spo0H (a sigma factor) to control the expression of some genes that are critical to the sporulation process.</text>
</comment>
<evidence type="ECO:0000256" key="2">
    <source>
        <dbReference type="ARBA" id="ARBA00024867"/>
    </source>
</evidence>
<dbReference type="GO" id="GO:0003677">
    <property type="term" value="F:DNA binding"/>
    <property type="evidence" value="ECO:0007669"/>
    <property type="project" value="InterPro"/>
</dbReference>
<dbReference type="InterPro" id="IPR011006">
    <property type="entry name" value="CheY-like_superfamily"/>
</dbReference>
<comment type="caution">
    <text evidence="3">Lacks conserved residue(s) required for the propagation of feature annotation.</text>
</comment>
<comment type="caution">
    <text evidence="6">The sequence shown here is derived from an EMBL/GenBank/DDBJ whole genome shotgun (WGS) entry which is preliminary data.</text>
</comment>
<dbReference type="InterPro" id="IPR007492">
    <property type="entry name" value="LytTR_DNA-bd_dom"/>
</dbReference>
<dbReference type="InterPro" id="IPR046947">
    <property type="entry name" value="LytR-like"/>
</dbReference>
<dbReference type="InterPro" id="IPR001789">
    <property type="entry name" value="Sig_transdc_resp-reg_receiver"/>
</dbReference>
<dbReference type="Proteomes" id="UP000234891">
    <property type="component" value="Unassembled WGS sequence"/>
</dbReference>
<dbReference type="PROSITE" id="PS50930">
    <property type="entry name" value="HTH_LYTTR"/>
    <property type="match status" value="1"/>
</dbReference>
<dbReference type="PANTHER" id="PTHR37299">
    <property type="entry name" value="TRANSCRIPTIONAL REGULATOR-RELATED"/>
    <property type="match status" value="1"/>
</dbReference>
<reference evidence="8 9" key="1">
    <citation type="journal article" date="2017" name="Genome Med.">
        <title>A novel Ruminococcus gnavus clade enriched in inflammatory bowel disease patients.</title>
        <authorList>
            <person name="Hall A.B."/>
            <person name="Yassour M."/>
            <person name="Sauk J."/>
            <person name="Garner A."/>
            <person name="Jiang X."/>
            <person name="Arthur T."/>
            <person name="Lagoudas G.K."/>
            <person name="Vatanen T."/>
            <person name="Fornelos N."/>
            <person name="Wilson R."/>
            <person name="Bertha M."/>
            <person name="Cohen M."/>
            <person name="Garber J."/>
            <person name="Khalili H."/>
            <person name="Gevers D."/>
            <person name="Ananthakrishnan A.N."/>
            <person name="Kugathasan S."/>
            <person name="Lander E.S."/>
            <person name="Blainey P."/>
            <person name="Vlamakis H."/>
            <person name="Xavier R.J."/>
            <person name="Huttenhower C."/>
        </authorList>
    </citation>
    <scope>NUCLEOTIDE SEQUENCE [LARGE SCALE GENOMIC DNA]</scope>
    <source>
        <strain evidence="7 8">RJX1124</strain>
        <strain evidence="6 9">RJX1125</strain>
    </source>
</reference>
<evidence type="ECO:0000313" key="9">
    <source>
        <dbReference type="Proteomes" id="UP000235093"/>
    </source>
</evidence>
<dbReference type="AlphaFoldDB" id="A0A2N5P808"/>
<protein>
    <recommendedName>
        <fullName evidence="1">Stage 0 sporulation protein A homolog</fullName>
    </recommendedName>
</protein>
<sequence>MKIAICDFELKTLDIIKAFVAKIDNLWELPFKILSYENPFDMLAYYSRYKDIDIILLNVEMQSGYDVAKELRKLDKKVEIIFLGKTTKMAIKGYSVNASYYLLKPIQNQVLQYVLNKAISNVLSMHTKFFWNKSGERVDKIYFFEIKWIETYQRKTLISTVSGKYISGTTMREHMERLQNNGFVQVHSSYIVNLEYIRNITRNTITLRDGEIIPISKKRKREFLNTIEQFYNTKIISL</sequence>
<dbReference type="SUPFAM" id="SSF52172">
    <property type="entry name" value="CheY-like"/>
    <property type="match status" value="1"/>
</dbReference>
<dbReference type="PROSITE" id="PS50110">
    <property type="entry name" value="RESPONSE_REGULATORY"/>
    <property type="match status" value="1"/>
</dbReference>
<organism evidence="6 9">
    <name type="scientific">Mediterraneibacter gnavus</name>
    <name type="common">Ruminococcus gnavus</name>
    <dbReference type="NCBI Taxonomy" id="33038"/>
    <lineage>
        <taxon>Bacteria</taxon>
        <taxon>Bacillati</taxon>
        <taxon>Bacillota</taxon>
        <taxon>Clostridia</taxon>
        <taxon>Lachnospirales</taxon>
        <taxon>Lachnospiraceae</taxon>
        <taxon>Mediterraneibacter</taxon>
    </lineage>
</organism>
<evidence type="ECO:0000313" key="7">
    <source>
        <dbReference type="EMBL" id="PLT72016.1"/>
    </source>
</evidence>
<evidence type="ECO:0000259" key="5">
    <source>
        <dbReference type="PROSITE" id="PS50930"/>
    </source>
</evidence>
<gene>
    <name evidence="6" type="ORF">CDL23_15145</name>
    <name evidence="7" type="ORF">CDL26_10015</name>
</gene>
<feature type="domain" description="HTH LytTR-type" evidence="5">
    <location>
        <begin position="130"/>
        <end position="229"/>
    </location>
</feature>
<dbReference type="Gene3D" id="3.40.50.2300">
    <property type="match status" value="1"/>
</dbReference>
<proteinExistence type="predicted"/>
<dbReference type="PANTHER" id="PTHR37299:SF1">
    <property type="entry name" value="STAGE 0 SPORULATION PROTEIN A HOMOLOG"/>
    <property type="match status" value="1"/>
</dbReference>
<dbReference type="GO" id="GO:0000156">
    <property type="term" value="F:phosphorelay response regulator activity"/>
    <property type="evidence" value="ECO:0007669"/>
    <property type="project" value="InterPro"/>
</dbReference>
<dbReference type="Proteomes" id="UP000235093">
    <property type="component" value="Unassembled WGS sequence"/>
</dbReference>
<evidence type="ECO:0000313" key="8">
    <source>
        <dbReference type="Proteomes" id="UP000234891"/>
    </source>
</evidence>
<dbReference type="SMART" id="SM00448">
    <property type="entry name" value="REC"/>
    <property type="match status" value="1"/>
</dbReference>
<dbReference type="RefSeq" id="WP_101870844.1">
    <property type="nucleotide sequence ID" value="NZ_NIHS01000016.1"/>
</dbReference>
<feature type="domain" description="Response regulatory" evidence="4">
    <location>
        <begin position="2"/>
        <end position="119"/>
    </location>
</feature>
<dbReference type="Gene3D" id="2.40.50.1020">
    <property type="entry name" value="LytTr DNA-binding domain"/>
    <property type="match status" value="1"/>
</dbReference>
<evidence type="ECO:0000259" key="4">
    <source>
        <dbReference type="PROSITE" id="PS50110"/>
    </source>
</evidence>
<evidence type="ECO:0000313" key="6">
    <source>
        <dbReference type="EMBL" id="PLT71293.1"/>
    </source>
</evidence>
<evidence type="ECO:0000256" key="3">
    <source>
        <dbReference type="PROSITE-ProRule" id="PRU00169"/>
    </source>
</evidence>